<protein>
    <submittedName>
        <fullName evidence="2">Uncharacterized protein</fullName>
    </submittedName>
</protein>
<feature type="region of interest" description="Disordered" evidence="1">
    <location>
        <begin position="1"/>
        <end position="26"/>
    </location>
</feature>
<sequence>MLRRSGRSKTNSAMAPLPRRQGTAMPTTALRCVPTARAAALPPVGEWGATPDRLEALAAAGRSCLPRAVAWRPA</sequence>
<proteinExistence type="predicted"/>
<evidence type="ECO:0000313" key="2">
    <source>
        <dbReference type="EMBL" id="BAR47345.1"/>
    </source>
</evidence>
<geneLocation type="plasmid" evidence="3">
    <name>pMaq22A_1p DNA</name>
</geneLocation>
<gene>
    <name evidence="2" type="ORF">Maq22A_1p38585</name>
</gene>
<dbReference type="AlphaFoldDB" id="A0A1Y0ZH50"/>
<reference evidence="3" key="2">
    <citation type="submission" date="2015-01" db="EMBL/GenBank/DDBJ databases">
        <title>Complete genome sequence of Methylobacterium aquaticum strain 22A.</title>
        <authorList>
            <person name="Tani A."/>
            <person name="Ogura Y."/>
            <person name="Hayashi T."/>
        </authorList>
    </citation>
    <scope>NUCLEOTIDE SEQUENCE [LARGE SCALE GENOMIC DNA]</scope>
    <source>
        <strain evidence="3">MA-22A</strain>
        <plasmid evidence="3">Plasmid pMaq22A_1p DNA</plasmid>
    </source>
</reference>
<organism evidence="2 3">
    <name type="scientific">Methylobacterium aquaticum</name>
    <dbReference type="NCBI Taxonomy" id="270351"/>
    <lineage>
        <taxon>Bacteria</taxon>
        <taxon>Pseudomonadati</taxon>
        <taxon>Pseudomonadota</taxon>
        <taxon>Alphaproteobacteria</taxon>
        <taxon>Hyphomicrobiales</taxon>
        <taxon>Methylobacteriaceae</taxon>
        <taxon>Methylobacterium</taxon>
    </lineage>
</organism>
<accession>A0A1Y0ZH50</accession>
<dbReference type="KEGG" id="maqu:Maq22A_1p38585"/>
<dbReference type="Proteomes" id="UP000061432">
    <property type="component" value="Plasmid pMaq22A_1p"/>
</dbReference>
<dbReference type="EMBL" id="AP014705">
    <property type="protein sequence ID" value="BAR47345.1"/>
    <property type="molecule type" value="Genomic_DNA"/>
</dbReference>
<evidence type="ECO:0000256" key="1">
    <source>
        <dbReference type="SAM" id="MobiDB-lite"/>
    </source>
</evidence>
<keyword evidence="2" id="KW-0614">Plasmid</keyword>
<evidence type="ECO:0000313" key="3">
    <source>
        <dbReference type="Proteomes" id="UP000061432"/>
    </source>
</evidence>
<name>A0A1Y0ZH50_9HYPH</name>
<reference evidence="2 3" key="1">
    <citation type="journal article" date="2015" name="Genome Announc.">
        <title>Complete Genome Sequence of Methylobacterium aquaticum Strain 22A, Isolated from Racomitrium japonicum Moss.</title>
        <authorList>
            <person name="Tani A."/>
            <person name="Ogura Y."/>
            <person name="Hayashi T."/>
            <person name="Kimbara K."/>
        </authorList>
    </citation>
    <scope>NUCLEOTIDE SEQUENCE [LARGE SCALE GENOMIC DNA]</scope>
    <source>
        <strain evidence="2 3">MA-22A</strain>
        <plasmid evidence="3">Plasmid pMaq22A_1p DNA</plasmid>
    </source>
</reference>